<dbReference type="Gene3D" id="2.60.200.20">
    <property type="match status" value="1"/>
</dbReference>
<organism evidence="3 4">
    <name type="scientific">Achromobacter spanius</name>
    <dbReference type="NCBI Taxonomy" id="217203"/>
    <lineage>
        <taxon>Bacteria</taxon>
        <taxon>Pseudomonadati</taxon>
        <taxon>Pseudomonadota</taxon>
        <taxon>Betaproteobacteria</taxon>
        <taxon>Burkholderiales</taxon>
        <taxon>Alcaligenaceae</taxon>
        <taxon>Achromobacter</taxon>
    </lineage>
</organism>
<dbReference type="SMART" id="SM00240">
    <property type="entry name" value="FHA"/>
    <property type="match status" value="1"/>
</dbReference>
<protein>
    <submittedName>
        <fullName evidence="3">FHA domain-containing protein</fullName>
    </submittedName>
</protein>
<gene>
    <name evidence="3" type="ORF">P8T11_19260</name>
</gene>
<dbReference type="InterPro" id="IPR008984">
    <property type="entry name" value="SMAD_FHA_dom_sf"/>
</dbReference>
<feature type="region of interest" description="Disordered" evidence="1">
    <location>
        <begin position="135"/>
        <end position="172"/>
    </location>
</feature>
<dbReference type="SUPFAM" id="SSF49879">
    <property type="entry name" value="SMAD/FHA domain"/>
    <property type="match status" value="1"/>
</dbReference>
<dbReference type="Pfam" id="PF00498">
    <property type="entry name" value="FHA"/>
    <property type="match status" value="1"/>
</dbReference>
<name>A0ABY8GNR1_9BURK</name>
<dbReference type="EMBL" id="CP121261">
    <property type="protein sequence ID" value="WFP06460.1"/>
    <property type="molecule type" value="Genomic_DNA"/>
</dbReference>
<evidence type="ECO:0000259" key="2">
    <source>
        <dbReference type="SMART" id="SM00240"/>
    </source>
</evidence>
<dbReference type="RefSeq" id="WP_268080497.1">
    <property type="nucleotide sequence ID" value="NZ_CP106885.1"/>
</dbReference>
<proteinExistence type="predicted"/>
<keyword evidence="4" id="KW-1185">Reference proteome</keyword>
<evidence type="ECO:0000313" key="4">
    <source>
        <dbReference type="Proteomes" id="UP001214170"/>
    </source>
</evidence>
<feature type="compositionally biased region" description="Basic and acidic residues" evidence="1">
    <location>
        <begin position="156"/>
        <end position="166"/>
    </location>
</feature>
<evidence type="ECO:0000256" key="1">
    <source>
        <dbReference type="SAM" id="MobiDB-lite"/>
    </source>
</evidence>
<dbReference type="Proteomes" id="UP001214170">
    <property type="component" value="Chromosome"/>
</dbReference>
<dbReference type="InterPro" id="IPR000253">
    <property type="entry name" value="FHA_dom"/>
</dbReference>
<reference evidence="3 4" key="1">
    <citation type="submission" date="2023-03" db="EMBL/GenBank/DDBJ databases">
        <title>Achromobacter spanius LIG8.</title>
        <authorList>
            <person name="Shrestha S."/>
        </authorList>
    </citation>
    <scope>NUCLEOTIDE SEQUENCE [LARGE SCALE GENOMIC DNA]</scope>
    <source>
        <strain evidence="3 4">LIG8</strain>
    </source>
</reference>
<sequence length="256" mass="27021">MKVTVFQHAGDPAFEPIHAEFTAPGGTVGRSAENHLALPDATREICRVQAAIRIHDAGATGFLMNLSSMSAVNVNGQPVARDQEVPLNPGDELEIGGYRLRAEAVTATADPEPAPLPPTHTEDIFSDLIGPGTLPVGSVPDVSTHPFDLDSAAARNPDDPLRHLPRGDATVSRPVTDPLALFDAPNDGSPSVFADGTPSTLPVHDPLAEHRTHPVDDALRGPREATDGRAAADHLREIGGFMRPAPVKKAPDDKSR</sequence>
<evidence type="ECO:0000313" key="3">
    <source>
        <dbReference type="EMBL" id="WFP06460.1"/>
    </source>
</evidence>
<dbReference type="CDD" id="cd00060">
    <property type="entry name" value="FHA"/>
    <property type="match status" value="1"/>
</dbReference>
<accession>A0ABY8GNR1</accession>
<feature type="region of interest" description="Disordered" evidence="1">
    <location>
        <begin position="213"/>
        <end position="256"/>
    </location>
</feature>
<feature type="domain" description="FHA" evidence="2">
    <location>
        <begin position="25"/>
        <end position="79"/>
    </location>
</feature>
<feature type="compositionally biased region" description="Basic and acidic residues" evidence="1">
    <location>
        <begin position="213"/>
        <end position="237"/>
    </location>
</feature>